<protein>
    <submittedName>
        <fullName evidence="1">Uncharacterized protein</fullName>
    </submittedName>
</protein>
<evidence type="ECO:0000313" key="1">
    <source>
        <dbReference type="EMBL" id="KAK4035686.1"/>
    </source>
</evidence>
<dbReference type="Proteomes" id="UP001234178">
    <property type="component" value="Unassembled WGS sequence"/>
</dbReference>
<reference evidence="1 2" key="1">
    <citation type="journal article" date="2023" name="Nucleic Acids Res.">
        <title>The hologenome of Daphnia magna reveals possible DNA methylation and microbiome-mediated evolution of the host genome.</title>
        <authorList>
            <person name="Chaturvedi A."/>
            <person name="Li X."/>
            <person name="Dhandapani V."/>
            <person name="Marshall H."/>
            <person name="Kissane S."/>
            <person name="Cuenca-Cambronero M."/>
            <person name="Asole G."/>
            <person name="Calvet F."/>
            <person name="Ruiz-Romero M."/>
            <person name="Marangio P."/>
            <person name="Guigo R."/>
            <person name="Rago D."/>
            <person name="Mirbahai L."/>
            <person name="Eastwood N."/>
            <person name="Colbourne J.K."/>
            <person name="Zhou J."/>
            <person name="Mallon E."/>
            <person name="Orsini L."/>
        </authorList>
    </citation>
    <scope>NUCLEOTIDE SEQUENCE [LARGE SCALE GENOMIC DNA]</scope>
    <source>
        <strain evidence="1">LRV0_1</strain>
    </source>
</reference>
<organism evidence="1 2">
    <name type="scientific">Daphnia magna</name>
    <dbReference type="NCBI Taxonomy" id="35525"/>
    <lineage>
        <taxon>Eukaryota</taxon>
        <taxon>Metazoa</taxon>
        <taxon>Ecdysozoa</taxon>
        <taxon>Arthropoda</taxon>
        <taxon>Crustacea</taxon>
        <taxon>Branchiopoda</taxon>
        <taxon>Diplostraca</taxon>
        <taxon>Cladocera</taxon>
        <taxon>Anomopoda</taxon>
        <taxon>Daphniidae</taxon>
        <taxon>Daphnia</taxon>
    </lineage>
</organism>
<comment type="caution">
    <text evidence="1">The sequence shown here is derived from an EMBL/GenBank/DDBJ whole genome shotgun (WGS) entry which is preliminary data.</text>
</comment>
<accession>A0ABR0B1W3</accession>
<proteinExistence type="predicted"/>
<name>A0ABR0B1W3_9CRUS</name>
<dbReference type="EMBL" id="JAOYFB010000040">
    <property type="protein sequence ID" value="KAK4035686.1"/>
    <property type="molecule type" value="Genomic_DNA"/>
</dbReference>
<sequence length="80" mass="8957">MDFISNSRLLHKIAWCSFLADLLWTGLRRVQGKSAALSKLKNSKLFPATTESTSLGEFYLCVEHNEITQAISIRVGTNEV</sequence>
<gene>
    <name evidence="1" type="ORF">OUZ56_027771</name>
</gene>
<keyword evidence="2" id="KW-1185">Reference proteome</keyword>
<evidence type="ECO:0000313" key="2">
    <source>
        <dbReference type="Proteomes" id="UP001234178"/>
    </source>
</evidence>